<evidence type="ECO:0000259" key="6">
    <source>
        <dbReference type="Pfam" id="PF21314"/>
    </source>
</evidence>
<gene>
    <name evidence="7" type="ORF">BU16DRAFT_614402</name>
</gene>
<dbReference type="EMBL" id="MU004183">
    <property type="protein sequence ID" value="KAF2500680.1"/>
    <property type="molecule type" value="Genomic_DNA"/>
</dbReference>
<accession>A0A6A6RA85</accession>
<keyword evidence="5" id="KW-0472">Membrane</keyword>
<feature type="domain" description="Epidermal growth factor receptor-like transmembrane-juxtamembrane segment" evidence="6">
    <location>
        <begin position="167"/>
        <end position="193"/>
    </location>
</feature>
<dbReference type="AlphaFoldDB" id="A0A6A6RA85"/>
<protein>
    <recommendedName>
        <fullName evidence="6">Epidermal growth factor receptor-like transmembrane-juxtamembrane segment domain-containing protein</fullName>
    </recommendedName>
</protein>
<evidence type="ECO:0000256" key="5">
    <source>
        <dbReference type="SAM" id="Phobius"/>
    </source>
</evidence>
<keyword evidence="3" id="KW-0067">ATP-binding</keyword>
<keyword evidence="1" id="KW-0597">Phosphoprotein</keyword>
<evidence type="ECO:0000256" key="4">
    <source>
        <dbReference type="SAM" id="MobiDB-lite"/>
    </source>
</evidence>
<evidence type="ECO:0000256" key="1">
    <source>
        <dbReference type="ARBA" id="ARBA00022553"/>
    </source>
</evidence>
<dbReference type="InterPro" id="IPR049328">
    <property type="entry name" value="TM_ErbB1"/>
</dbReference>
<evidence type="ECO:0000313" key="8">
    <source>
        <dbReference type="Proteomes" id="UP000799750"/>
    </source>
</evidence>
<keyword evidence="8" id="KW-1185">Reference proteome</keyword>
<reference evidence="7" key="1">
    <citation type="journal article" date="2020" name="Stud. Mycol.">
        <title>101 Dothideomycetes genomes: a test case for predicting lifestyles and emergence of pathogens.</title>
        <authorList>
            <person name="Haridas S."/>
            <person name="Albert R."/>
            <person name="Binder M."/>
            <person name="Bloem J."/>
            <person name="Labutti K."/>
            <person name="Salamov A."/>
            <person name="Andreopoulos B."/>
            <person name="Baker S."/>
            <person name="Barry K."/>
            <person name="Bills G."/>
            <person name="Bluhm B."/>
            <person name="Cannon C."/>
            <person name="Castanera R."/>
            <person name="Culley D."/>
            <person name="Daum C."/>
            <person name="Ezra D."/>
            <person name="Gonzalez J."/>
            <person name="Henrissat B."/>
            <person name="Kuo A."/>
            <person name="Liang C."/>
            <person name="Lipzen A."/>
            <person name="Lutzoni F."/>
            <person name="Magnuson J."/>
            <person name="Mondo S."/>
            <person name="Nolan M."/>
            <person name="Ohm R."/>
            <person name="Pangilinan J."/>
            <person name="Park H.-J."/>
            <person name="Ramirez L."/>
            <person name="Alfaro M."/>
            <person name="Sun H."/>
            <person name="Tritt A."/>
            <person name="Yoshinaga Y."/>
            <person name="Zwiers L.-H."/>
            <person name="Turgeon B."/>
            <person name="Goodwin S."/>
            <person name="Spatafora J."/>
            <person name="Crous P."/>
            <person name="Grigoriev I."/>
        </authorList>
    </citation>
    <scope>NUCLEOTIDE SEQUENCE</scope>
    <source>
        <strain evidence="7">CBS 269.34</strain>
    </source>
</reference>
<evidence type="ECO:0000256" key="2">
    <source>
        <dbReference type="ARBA" id="ARBA00022741"/>
    </source>
</evidence>
<keyword evidence="2" id="KW-0547">Nucleotide-binding</keyword>
<feature type="region of interest" description="Disordered" evidence="4">
    <location>
        <begin position="234"/>
        <end position="253"/>
    </location>
</feature>
<proteinExistence type="predicted"/>
<evidence type="ECO:0000256" key="3">
    <source>
        <dbReference type="ARBA" id="ARBA00022840"/>
    </source>
</evidence>
<dbReference type="GO" id="GO:0005524">
    <property type="term" value="F:ATP binding"/>
    <property type="evidence" value="ECO:0007669"/>
    <property type="project" value="UniProtKB-KW"/>
</dbReference>
<dbReference type="Gene3D" id="1.20.5.510">
    <property type="entry name" value="Single helix bin"/>
    <property type="match status" value="1"/>
</dbReference>
<feature type="transmembrane region" description="Helical" evidence="5">
    <location>
        <begin position="166"/>
        <end position="189"/>
    </location>
</feature>
<feature type="region of interest" description="Disordered" evidence="4">
    <location>
        <begin position="143"/>
        <end position="163"/>
    </location>
</feature>
<keyword evidence="5" id="KW-1133">Transmembrane helix</keyword>
<dbReference type="OrthoDB" id="4779287at2759"/>
<evidence type="ECO:0000313" key="7">
    <source>
        <dbReference type="EMBL" id="KAF2500680.1"/>
    </source>
</evidence>
<name>A0A6A6RA85_9PEZI</name>
<sequence length="253" mass="26231">MSIHTGFALRHNGSCPTGNINCGTTVSPFRGCCPSGYVCPHQYNLACCPSGQNCTATLLADAHCANDSWDMYDNGGFFCCQKDEVGYANTTTDSNGCGQPGYNTTSGELELRIVSTGQVSSSSSASATSSTTISISTSSQLSQSSQVPIHTSTPTANTSEKSNTGAIAGGVVGGVVGLALLVAVIWFSLRRKRKQSRSSVELDGSTLYSGVNGVNLLHEAGGNEIQQKYGHTAPHATPELDSIPVAELPTSPK</sequence>
<feature type="compositionally biased region" description="Polar residues" evidence="4">
    <location>
        <begin position="148"/>
        <end position="163"/>
    </location>
</feature>
<organism evidence="7 8">
    <name type="scientific">Lophium mytilinum</name>
    <dbReference type="NCBI Taxonomy" id="390894"/>
    <lineage>
        <taxon>Eukaryota</taxon>
        <taxon>Fungi</taxon>
        <taxon>Dikarya</taxon>
        <taxon>Ascomycota</taxon>
        <taxon>Pezizomycotina</taxon>
        <taxon>Dothideomycetes</taxon>
        <taxon>Pleosporomycetidae</taxon>
        <taxon>Mytilinidiales</taxon>
        <taxon>Mytilinidiaceae</taxon>
        <taxon>Lophium</taxon>
    </lineage>
</organism>
<dbReference type="Pfam" id="PF21314">
    <property type="entry name" value="TM_ErbB1"/>
    <property type="match status" value="1"/>
</dbReference>
<dbReference type="Proteomes" id="UP000799750">
    <property type="component" value="Unassembled WGS sequence"/>
</dbReference>
<keyword evidence="5" id="KW-0812">Transmembrane</keyword>